<feature type="region of interest" description="Disordered" evidence="1">
    <location>
        <begin position="101"/>
        <end position="145"/>
    </location>
</feature>
<gene>
    <name evidence="2" type="ORF">ISF_04008</name>
</gene>
<protein>
    <submittedName>
        <fullName evidence="2">Uncharacterized protein</fullName>
    </submittedName>
</protein>
<organism evidence="2 3">
    <name type="scientific">Cordyceps fumosorosea (strain ARSEF 2679)</name>
    <name type="common">Isaria fumosorosea</name>
    <dbReference type="NCBI Taxonomy" id="1081104"/>
    <lineage>
        <taxon>Eukaryota</taxon>
        <taxon>Fungi</taxon>
        <taxon>Dikarya</taxon>
        <taxon>Ascomycota</taxon>
        <taxon>Pezizomycotina</taxon>
        <taxon>Sordariomycetes</taxon>
        <taxon>Hypocreomycetidae</taxon>
        <taxon>Hypocreales</taxon>
        <taxon>Cordycipitaceae</taxon>
        <taxon>Cordyceps</taxon>
    </lineage>
</organism>
<keyword evidence="3" id="KW-1185">Reference proteome</keyword>
<dbReference type="GeneID" id="30020300"/>
<dbReference type="AlphaFoldDB" id="A0A162MSD0"/>
<proteinExistence type="predicted"/>
<feature type="compositionally biased region" description="Pro residues" evidence="1">
    <location>
        <begin position="133"/>
        <end position="145"/>
    </location>
</feature>
<accession>A0A162MSD0</accession>
<feature type="region of interest" description="Disordered" evidence="1">
    <location>
        <begin position="1"/>
        <end position="29"/>
    </location>
</feature>
<name>A0A162MSD0_CORFA</name>
<dbReference type="OrthoDB" id="3902588at2759"/>
<dbReference type="Proteomes" id="UP000076744">
    <property type="component" value="Unassembled WGS sequence"/>
</dbReference>
<dbReference type="RefSeq" id="XP_018705194.1">
    <property type="nucleotide sequence ID" value="XM_018847614.1"/>
</dbReference>
<reference evidence="2 3" key="1">
    <citation type="journal article" date="2016" name="Genome Biol. Evol.">
        <title>Divergent and convergent evolution of fungal pathogenicity.</title>
        <authorList>
            <person name="Shang Y."/>
            <person name="Xiao G."/>
            <person name="Zheng P."/>
            <person name="Cen K."/>
            <person name="Zhan S."/>
            <person name="Wang C."/>
        </authorList>
    </citation>
    <scope>NUCLEOTIDE SEQUENCE [LARGE SCALE GENOMIC DNA]</scope>
    <source>
        <strain evidence="2 3">ARSEF 2679</strain>
    </source>
</reference>
<comment type="caution">
    <text evidence="2">The sequence shown here is derived from an EMBL/GenBank/DDBJ whole genome shotgun (WGS) entry which is preliminary data.</text>
</comment>
<dbReference type="EMBL" id="AZHB01000008">
    <property type="protein sequence ID" value="OAA66170.1"/>
    <property type="molecule type" value="Genomic_DNA"/>
</dbReference>
<sequence>MVTTAPTSPNKDGPEAPFSGSDRDTLPTFDECLAQSLGSIDSITANVASSGPKGSSTEAPNIGALIQMLGDLPLRVDAQDVPCSTIPNPETSSKAKGEIPSVGALLDTPPKSPSKLIEESCRSENLPESPVILTPPPRSPRRPVPTPLEINNPAAWRSPSQWKDHDARQTRRAARNVSKKVAKKEKVIMTEAFAVPNGMTGARCAAGAPTAMILAKVKKVFASRSDEDQEVGTENSKQHWMLSLLHGLGYIADHDEDCHNTSLPATALVMLLYEPKAYATYISAVHPETQVYHLNRESSVVSWSSNVQRIPAPPVESTRFPMALGLFQTVYSFSLPSGCPYHVLPNVLSCVHKCLKLGGSFKLTIIDPLPYAETLGHRLRFWMERHLFPNLERNSRCLEPSRLFPKLLGDAGLRGKGSRRTKVKFFALQENARGLDVHRDPDPSIERMYQEQRDKAELRSLVGRMFWMEVWGPYVTPGSTWWWDDPSCVEECLELGTFWEYHVIDSVKFEQNVV</sequence>
<evidence type="ECO:0000256" key="1">
    <source>
        <dbReference type="SAM" id="MobiDB-lite"/>
    </source>
</evidence>
<evidence type="ECO:0000313" key="3">
    <source>
        <dbReference type="Proteomes" id="UP000076744"/>
    </source>
</evidence>
<evidence type="ECO:0000313" key="2">
    <source>
        <dbReference type="EMBL" id="OAA66170.1"/>
    </source>
</evidence>
<feature type="compositionally biased region" description="Polar residues" evidence="1">
    <location>
        <begin position="1"/>
        <end position="10"/>
    </location>
</feature>